<dbReference type="OrthoDB" id="9811395at2"/>
<feature type="domain" description="Cytochrome c" evidence="7">
    <location>
        <begin position="36"/>
        <end position="119"/>
    </location>
</feature>
<evidence type="ECO:0000313" key="8">
    <source>
        <dbReference type="EMBL" id="SPP63098.1"/>
    </source>
</evidence>
<evidence type="ECO:0000256" key="1">
    <source>
        <dbReference type="ARBA" id="ARBA00022448"/>
    </source>
</evidence>
<keyword evidence="1" id="KW-0813">Transport</keyword>
<keyword evidence="4" id="KW-0249">Electron transport</keyword>
<dbReference type="PANTHER" id="PTHR37823:SF1">
    <property type="entry name" value="CYTOCHROME C-553-LIKE"/>
    <property type="match status" value="1"/>
</dbReference>
<dbReference type="AlphaFoldDB" id="A0A330L018"/>
<keyword evidence="2 6" id="KW-0349">Heme</keyword>
<dbReference type="GO" id="GO:0020037">
    <property type="term" value="F:heme binding"/>
    <property type="evidence" value="ECO:0007669"/>
    <property type="project" value="InterPro"/>
</dbReference>
<evidence type="ECO:0000256" key="5">
    <source>
        <dbReference type="ARBA" id="ARBA00023004"/>
    </source>
</evidence>
<keyword evidence="3 6" id="KW-0479">Metal-binding</keyword>
<dbReference type="InterPro" id="IPR009056">
    <property type="entry name" value="Cyt_c-like_dom"/>
</dbReference>
<name>A0A330L018_9BACT</name>
<keyword evidence="5 6" id="KW-0408">Iron</keyword>
<dbReference type="InterPro" id="IPR051811">
    <property type="entry name" value="Cytochrome_c550/c551-like"/>
</dbReference>
<reference evidence="9" key="1">
    <citation type="submission" date="2018-04" db="EMBL/GenBank/DDBJ databases">
        <authorList>
            <person name="Lucker S."/>
            <person name="Sakoula D."/>
        </authorList>
    </citation>
    <scope>NUCLEOTIDE SEQUENCE [LARGE SCALE GENOMIC DNA]</scope>
</reference>
<keyword evidence="9" id="KW-1185">Reference proteome</keyword>
<evidence type="ECO:0000256" key="3">
    <source>
        <dbReference type="ARBA" id="ARBA00022723"/>
    </source>
</evidence>
<accession>A0A330L018</accession>
<dbReference type="Pfam" id="PF13442">
    <property type="entry name" value="Cytochrome_CBB3"/>
    <property type="match status" value="1"/>
</dbReference>
<dbReference type="PROSITE" id="PS51007">
    <property type="entry name" value="CYTC"/>
    <property type="match status" value="1"/>
</dbReference>
<dbReference type="Gene3D" id="1.10.760.10">
    <property type="entry name" value="Cytochrome c-like domain"/>
    <property type="match status" value="1"/>
</dbReference>
<dbReference type="PANTHER" id="PTHR37823">
    <property type="entry name" value="CYTOCHROME C-553-LIKE"/>
    <property type="match status" value="1"/>
</dbReference>
<protein>
    <recommendedName>
        <fullName evidence="7">Cytochrome c domain-containing protein</fullName>
    </recommendedName>
</protein>
<evidence type="ECO:0000256" key="4">
    <source>
        <dbReference type="ARBA" id="ARBA00022982"/>
    </source>
</evidence>
<dbReference type="InterPro" id="IPR008168">
    <property type="entry name" value="Cyt_C_IC"/>
</dbReference>
<dbReference type="InParanoid" id="A0A330L018"/>
<organism evidence="8 9">
    <name type="scientific">Nitrospira lenta</name>
    <dbReference type="NCBI Taxonomy" id="1436998"/>
    <lineage>
        <taxon>Bacteria</taxon>
        <taxon>Pseudomonadati</taxon>
        <taxon>Nitrospirota</taxon>
        <taxon>Nitrospiria</taxon>
        <taxon>Nitrospirales</taxon>
        <taxon>Nitrospiraceae</taxon>
        <taxon>Nitrospira</taxon>
    </lineage>
</organism>
<gene>
    <name evidence="8" type="ORF">NITLEN_10184</name>
</gene>
<dbReference type="PRINTS" id="PR00605">
    <property type="entry name" value="CYTCHROMECIC"/>
</dbReference>
<proteinExistence type="predicted"/>
<dbReference type="RefSeq" id="WP_121987686.1">
    <property type="nucleotide sequence ID" value="NZ_OUNR01000001.1"/>
</dbReference>
<evidence type="ECO:0000256" key="6">
    <source>
        <dbReference type="PROSITE-ProRule" id="PRU00433"/>
    </source>
</evidence>
<dbReference type="EMBL" id="OUNR01000001">
    <property type="protein sequence ID" value="SPP63098.1"/>
    <property type="molecule type" value="Genomic_DNA"/>
</dbReference>
<dbReference type="GO" id="GO:0009055">
    <property type="term" value="F:electron transfer activity"/>
    <property type="evidence" value="ECO:0007669"/>
    <property type="project" value="InterPro"/>
</dbReference>
<evidence type="ECO:0000259" key="7">
    <source>
        <dbReference type="PROSITE" id="PS51007"/>
    </source>
</evidence>
<dbReference type="Proteomes" id="UP000248168">
    <property type="component" value="Unassembled WGS sequence"/>
</dbReference>
<sequence length="120" mass="12683">MMTARWRGGVVLATCVSGLLYGGIVLGQPASEVPRGDAVRGKTLFVRKCAGCHGAAGGGDGYRLLGPDPANLTSLSTSKKSDAELLKTIHNGKPNMPAWKGQLSDSQIRDVLVYIRTLMK</sequence>
<evidence type="ECO:0000313" key="9">
    <source>
        <dbReference type="Proteomes" id="UP000248168"/>
    </source>
</evidence>
<dbReference type="SUPFAM" id="SSF46626">
    <property type="entry name" value="Cytochrome c"/>
    <property type="match status" value="1"/>
</dbReference>
<dbReference type="InterPro" id="IPR036909">
    <property type="entry name" value="Cyt_c-like_dom_sf"/>
</dbReference>
<evidence type="ECO:0000256" key="2">
    <source>
        <dbReference type="ARBA" id="ARBA00022617"/>
    </source>
</evidence>
<dbReference type="GO" id="GO:0005506">
    <property type="term" value="F:iron ion binding"/>
    <property type="evidence" value="ECO:0007669"/>
    <property type="project" value="InterPro"/>
</dbReference>